<dbReference type="PATRIC" id="fig|993517.3.peg.4324"/>
<feature type="region of interest" description="Disordered" evidence="1">
    <location>
        <begin position="212"/>
        <end position="250"/>
    </location>
</feature>
<dbReference type="Pfam" id="PF03050">
    <property type="entry name" value="DDE_Tnp_IS66"/>
    <property type="match status" value="1"/>
</dbReference>
<dbReference type="InterPro" id="IPR052344">
    <property type="entry name" value="Transposase-related"/>
</dbReference>
<evidence type="ECO:0000313" key="4">
    <source>
        <dbReference type="Proteomes" id="UP000007993"/>
    </source>
</evidence>
<dbReference type="AlphaFoldDB" id="K5DD98"/>
<sequence>MLGDYAGSLIGDCWSGFQKIDVRSGKRIEVAVCWAHARRKIDECRSAFPLQVAKLESLIGMLYDVEDQIKGLGEAEALSRRQDLSRHVLGLIDDCLTSETMSSPAVLPKSNLAQAAAYVRRHWDALNRFTEGASIPLDNNDCEQLMKRVATGRKNWLFKGSLTAGERAANLMTVIVSALRNDLDVHAYLLRGCPASDPGRRNGLGVVGTTRMEVGSPRIESRVPAGRASPRGRPQTHPLHPPPPQQVNQA</sequence>
<name>K5DD98_RHOBT</name>
<evidence type="ECO:0000313" key="3">
    <source>
        <dbReference type="EMBL" id="EKK00784.1"/>
    </source>
</evidence>
<reference evidence="3 4" key="1">
    <citation type="journal article" date="2013" name="Mar. Genomics">
        <title>Expression of sulfatases in Rhodopirellula baltica and the diversity of sulfatases in the genus Rhodopirellula.</title>
        <authorList>
            <person name="Wegner C.E."/>
            <person name="Richter-Heitmann T."/>
            <person name="Klindworth A."/>
            <person name="Klockow C."/>
            <person name="Richter M."/>
            <person name="Achstetter T."/>
            <person name="Glockner F.O."/>
            <person name="Harder J."/>
        </authorList>
    </citation>
    <scope>NUCLEOTIDE SEQUENCE [LARGE SCALE GENOMIC DNA]</scope>
    <source>
        <strain evidence="3 4">SH28</strain>
    </source>
</reference>
<dbReference type="EMBL" id="AMCW01000113">
    <property type="protein sequence ID" value="EKK00784.1"/>
    <property type="molecule type" value="Genomic_DNA"/>
</dbReference>
<evidence type="ECO:0000259" key="2">
    <source>
        <dbReference type="Pfam" id="PF03050"/>
    </source>
</evidence>
<evidence type="ECO:0000256" key="1">
    <source>
        <dbReference type="SAM" id="MobiDB-lite"/>
    </source>
</evidence>
<feature type="domain" description="Transposase IS66 central" evidence="2">
    <location>
        <begin position="2"/>
        <end position="166"/>
    </location>
</feature>
<proteinExistence type="predicted"/>
<dbReference type="Proteomes" id="UP000007993">
    <property type="component" value="Unassembled WGS sequence"/>
</dbReference>
<dbReference type="PANTHER" id="PTHR33678">
    <property type="entry name" value="BLL1576 PROTEIN"/>
    <property type="match status" value="1"/>
</dbReference>
<accession>K5DD98</accession>
<gene>
    <name evidence="3" type="ORF">RBSH_03982</name>
</gene>
<comment type="caution">
    <text evidence="3">The sequence shown here is derived from an EMBL/GenBank/DDBJ whole genome shotgun (WGS) entry which is preliminary data.</text>
</comment>
<dbReference type="InterPro" id="IPR004291">
    <property type="entry name" value="Transposase_IS66_central"/>
</dbReference>
<organism evidence="3 4">
    <name type="scientific">Rhodopirellula baltica SH28</name>
    <dbReference type="NCBI Taxonomy" id="993517"/>
    <lineage>
        <taxon>Bacteria</taxon>
        <taxon>Pseudomonadati</taxon>
        <taxon>Planctomycetota</taxon>
        <taxon>Planctomycetia</taxon>
        <taxon>Pirellulales</taxon>
        <taxon>Pirellulaceae</taxon>
        <taxon>Rhodopirellula</taxon>
    </lineage>
</organism>
<protein>
    <submittedName>
        <fullName evidence="3">Transposase IS66</fullName>
    </submittedName>
</protein>
<feature type="compositionally biased region" description="Pro residues" evidence="1">
    <location>
        <begin position="239"/>
        <end position="250"/>
    </location>
</feature>